<dbReference type="RefSeq" id="WP_115371411.1">
    <property type="nucleotide sequence ID" value="NZ_QASA01000001.1"/>
</dbReference>
<dbReference type="Pfam" id="PF10127">
    <property type="entry name" value="RlaP"/>
    <property type="match status" value="1"/>
</dbReference>
<evidence type="ECO:0000313" key="2">
    <source>
        <dbReference type="Proteomes" id="UP000253919"/>
    </source>
</evidence>
<accession>A0A369QB11</accession>
<dbReference type="AlphaFoldDB" id="A0A369QB11"/>
<dbReference type="InterPro" id="IPR043519">
    <property type="entry name" value="NT_sf"/>
</dbReference>
<protein>
    <recommendedName>
        <fullName evidence="3">Nucleotidyltransferase domain-containing protein</fullName>
    </recommendedName>
</protein>
<evidence type="ECO:0000313" key="1">
    <source>
        <dbReference type="EMBL" id="RDC61894.1"/>
    </source>
</evidence>
<evidence type="ECO:0008006" key="3">
    <source>
        <dbReference type="Google" id="ProtNLM"/>
    </source>
</evidence>
<dbReference type="SUPFAM" id="SSF81301">
    <property type="entry name" value="Nucleotidyltransferase"/>
    <property type="match status" value="1"/>
</dbReference>
<organism evidence="1 2">
    <name type="scientific">Adhaeribacter pallidiroseus</name>
    <dbReference type="NCBI Taxonomy" id="2072847"/>
    <lineage>
        <taxon>Bacteria</taxon>
        <taxon>Pseudomonadati</taxon>
        <taxon>Bacteroidota</taxon>
        <taxon>Cytophagia</taxon>
        <taxon>Cytophagales</taxon>
        <taxon>Hymenobacteraceae</taxon>
        <taxon>Adhaeribacter</taxon>
    </lineage>
</organism>
<dbReference type="PANTHER" id="PTHR34817:SF2">
    <property type="entry name" value="NUCLEOTIDYLTRANSFERASE"/>
    <property type="match status" value="1"/>
</dbReference>
<name>A0A369QB11_9BACT</name>
<dbReference type="Proteomes" id="UP000253919">
    <property type="component" value="Unassembled WGS sequence"/>
</dbReference>
<reference evidence="1 2" key="1">
    <citation type="submission" date="2018-04" db="EMBL/GenBank/DDBJ databases">
        <title>Adhaeribacter sp. HMF7616 genome sequencing and assembly.</title>
        <authorList>
            <person name="Kang H."/>
            <person name="Kang J."/>
            <person name="Cha I."/>
            <person name="Kim H."/>
            <person name="Joh K."/>
        </authorList>
    </citation>
    <scope>NUCLEOTIDE SEQUENCE [LARGE SCALE GENOMIC DNA]</scope>
    <source>
        <strain evidence="1 2">HMF7616</strain>
    </source>
</reference>
<keyword evidence="2" id="KW-1185">Reference proteome</keyword>
<sequence>MRKRIQEKLRAVEKEYGVSILLACETGSRAWGFSSPDSDYDVRFIYRHPASNYLALNEPQDHIEYLKEDLDLVGWDVRKSLKLLLKSNAAMFERLQSPIIYQQQGNFRKQLQALAPAYFSGQAGLHHYASMAFNYYKTCVPAEAVKLKSYFYLLRTTLASLWIVEKCRIPPMWFQELLPLVQDARIKNKIDELLLLKAEMNETYLHPKEAALEQYCWQILNYCEPFKNAFTSPLGAVQKLNNLFRTIITEPWP</sequence>
<dbReference type="EMBL" id="QASA01000001">
    <property type="protein sequence ID" value="RDC61894.1"/>
    <property type="molecule type" value="Genomic_DNA"/>
</dbReference>
<comment type="caution">
    <text evidence="1">The sequence shown here is derived from an EMBL/GenBank/DDBJ whole genome shotgun (WGS) entry which is preliminary data.</text>
</comment>
<gene>
    <name evidence="1" type="ORF">AHMF7616_00483</name>
</gene>
<dbReference type="PANTHER" id="PTHR34817">
    <property type="entry name" value="NUCLEOTIDYLTRANSFERASE"/>
    <property type="match status" value="1"/>
</dbReference>
<dbReference type="InterPro" id="IPR018775">
    <property type="entry name" value="RlaP"/>
</dbReference>
<dbReference type="OrthoDB" id="9796845at2"/>
<proteinExistence type="predicted"/>